<reference evidence="3" key="1">
    <citation type="submission" date="2025-08" db="UniProtKB">
        <authorList>
            <consortium name="RefSeq"/>
        </authorList>
    </citation>
    <scope>IDENTIFICATION</scope>
    <source>
        <tissue evidence="3">Young leaves</tissue>
    </source>
</reference>
<dbReference type="RefSeq" id="XP_038972480.1">
    <property type="nucleotide sequence ID" value="XM_039116552.1"/>
</dbReference>
<organism evidence="2 3">
    <name type="scientific">Phoenix dactylifera</name>
    <name type="common">Date palm</name>
    <dbReference type="NCBI Taxonomy" id="42345"/>
    <lineage>
        <taxon>Eukaryota</taxon>
        <taxon>Viridiplantae</taxon>
        <taxon>Streptophyta</taxon>
        <taxon>Embryophyta</taxon>
        <taxon>Tracheophyta</taxon>
        <taxon>Spermatophyta</taxon>
        <taxon>Magnoliopsida</taxon>
        <taxon>Liliopsida</taxon>
        <taxon>Arecaceae</taxon>
        <taxon>Coryphoideae</taxon>
        <taxon>Phoeniceae</taxon>
        <taxon>Phoenix</taxon>
    </lineage>
</organism>
<dbReference type="GeneID" id="120104789"/>
<accession>A0A8B8ZED5</accession>
<proteinExistence type="predicted"/>
<dbReference type="AlphaFoldDB" id="A0A8B8ZED5"/>
<evidence type="ECO:0000259" key="1">
    <source>
        <dbReference type="Pfam" id="PF12776"/>
    </source>
</evidence>
<keyword evidence="2" id="KW-1185">Reference proteome</keyword>
<dbReference type="OrthoDB" id="683049at2759"/>
<protein>
    <submittedName>
        <fullName evidence="3">L10-interacting MYB domain-containing protein-like</fullName>
    </submittedName>
</protein>
<dbReference type="PANTHER" id="PTHR31704">
    <property type="entry name" value="MYB/SANT-LIKE DNA-BINDING DOMAIN PROTEIN-RELATED"/>
    <property type="match status" value="1"/>
</dbReference>
<name>A0A8B8ZED5_PHODC</name>
<dbReference type="PANTHER" id="PTHR31704:SF37">
    <property type="entry name" value="HEAT SHOCK PROTEIN"/>
    <property type="match status" value="1"/>
</dbReference>
<evidence type="ECO:0000313" key="2">
    <source>
        <dbReference type="Proteomes" id="UP000228380"/>
    </source>
</evidence>
<evidence type="ECO:0000313" key="3">
    <source>
        <dbReference type="RefSeq" id="XP_038972480.1"/>
    </source>
</evidence>
<dbReference type="Proteomes" id="UP000228380">
    <property type="component" value="Unplaced"/>
</dbReference>
<dbReference type="InterPro" id="IPR024752">
    <property type="entry name" value="Myb/SANT-like_dom"/>
</dbReference>
<feature type="domain" description="Myb/SANT-like" evidence="1">
    <location>
        <begin position="24"/>
        <end position="117"/>
    </location>
</feature>
<sequence length="330" mass="37892">MSKKSQHTLAGPSTQDEKKRKAIWNEKLIEEFIDICISEVEAGNRPGTHFNRLGWANIIKKFNEKTGNQYDYKKFKNKWDNLKANWSIWMKLVGKETGLGWDPVRNTIDAPDAWWEKKLQEIPDAAKFRERGLQHAIKLDRLFRGTSATGEGAWAPALLVQEDVEDTIEVYERLDGVNNDTFEGLGDSDEDHHMIAYKIDDVPTDNFNVNLTLASDAIQERGKKRVSFTLHDKKCKKVGGAAQLSQQLSRLIDAVEKKSTVPSKKIDKPGRSIDEVMDVVHMMPEMVAQPELLLIAAEVLLKREHREMFMALRDTNLRIEWLKRMSNLHK</sequence>
<gene>
    <name evidence="3" type="primary">LOC120104789</name>
</gene>
<dbReference type="KEGG" id="pda:120104789"/>
<dbReference type="Pfam" id="PF12776">
    <property type="entry name" value="Myb_DNA-bind_3"/>
    <property type="match status" value="1"/>
</dbReference>